<dbReference type="SUPFAM" id="SSF57625">
    <property type="entry name" value="Invertebrate chitin-binding proteins"/>
    <property type="match status" value="1"/>
</dbReference>
<accession>A0AA88L0S5</accession>
<evidence type="ECO:0000313" key="3">
    <source>
        <dbReference type="EMBL" id="KAK2712212.1"/>
    </source>
</evidence>
<dbReference type="InterPro" id="IPR002557">
    <property type="entry name" value="Chitin-bd_dom"/>
</dbReference>
<keyword evidence="4" id="KW-1185">Reference proteome</keyword>
<dbReference type="GO" id="GO:0005576">
    <property type="term" value="C:extracellular region"/>
    <property type="evidence" value="ECO:0007669"/>
    <property type="project" value="InterPro"/>
</dbReference>
<gene>
    <name evidence="3" type="ORF">QYM36_011035</name>
</gene>
<reference evidence="3" key="1">
    <citation type="submission" date="2023-07" db="EMBL/GenBank/DDBJ databases">
        <title>Chromosome-level genome assembly of Artemia franciscana.</title>
        <authorList>
            <person name="Jo E."/>
        </authorList>
    </citation>
    <scope>NUCLEOTIDE SEQUENCE</scope>
    <source>
        <tissue evidence="3">Whole body</tissue>
    </source>
</reference>
<organism evidence="3 4">
    <name type="scientific">Artemia franciscana</name>
    <name type="common">Brine shrimp</name>
    <name type="synonym">Artemia sanfranciscana</name>
    <dbReference type="NCBI Taxonomy" id="6661"/>
    <lineage>
        <taxon>Eukaryota</taxon>
        <taxon>Metazoa</taxon>
        <taxon>Ecdysozoa</taxon>
        <taxon>Arthropoda</taxon>
        <taxon>Crustacea</taxon>
        <taxon>Branchiopoda</taxon>
        <taxon>Anostraca</taxon>
        <taxon>Artemiidae</taxon>
        <taxon>Artemia</taxon>
    </lineage>
</organism>
<proteinExistence type="predicted"/>
<evidence type="ECO:0000256" key="1">
    <source>
        <dbReference type="SAM" id="MobiDB-lite"/>
    </source>
</evidence>
<dbReference type="EMBL" id="JAVRJZ010000015">
    <property type="protein sequence ID" value="KAK2712212.1"/>
    <property type="molecule type" value="Genomic_DNA"/>
</dbReference>
<evidence type="ECO:0000313" key="4">
    <source>
        <dbReference type="Proteomes" id="UP001187531"/>
    </source>
</evidence>
<dbReference type="PROSITE" id="PS50940">
    <property type="entry name" value="CHIT_BIND_II"/>
    <property type="match status" value="1"/>
</dbReference>
<dbReference type="GO" id="GO:0008061">
    <property type="term" value="F:chitin binding"/>
    <property type="evidence" value="ECO:0007669"/>
    <property type="project" value="InterPro"/>
</dbReference>
<dbReference type="InterPro" id="IPR036508">
    <property type="entry name" value="Chitin-bd_dom_sf"/>
</dbReference>
<feature type="region of interest" description="Disordered" evidence="1">
    <location>
        <begin position="294"/>
        <end position="317"/>
    </location>
</feature>
<protein>
    <recommendedName>
        <fullName evidence="2">Chitin-binding type-2 domain-containing protein</fullName>
    </recommendedName>
</protein>
<feature type="domain" description="Chitin-binding type-2" evidence="2">
    <location>
        <begin position="21"/>
        <end position="77"/>
    </location>
</feature>
<dbReference type="Pfam" id="PF01607">
    <property type="entry name" value="CBM_14"/>
    <property type="match status" value="1"/>
</dbReference>
<name>A0AA88L0S5_ARTSF</name>
<dbReference type="Proteomes" id="UP001187531">
    <property type="component" value="Unassembled WGS sequence"/>
</dbReference>
<sequence length="1642" mass="181798">MTFRTSSAIPTSYLKMGQQWKVTCPGDAVAVGSYPLRCDTYYICVKGAFKLKTCPPGYSYDEILKTCRRHETVYCGGRPTIAAAPDMAHGPEHIATFRPEVSATAAASASASAYTPLFWQPAAPTPPLTMTHQMAGTPPTFTTKAPEIVTVDRPHRIDVFVERIQPYLNTIVVDRTRHVTVTRTVARPNFVDIDIEYKRPVVGKVTINRPVPIINTIFVDKKKQVDVILENVRPVVQTLTVEAPVTIERPNIVEKHQNIDVQVDQKTPSAFVSGTVSGAGSLEASVARRPAGFVSGDVGETEAGSRPSIVQGASASAQASAQGSAEASGFFNQGQPSEEVQAARPTFPTLSSQASAQASAQATGFFSQFQQSQDIQAGRRPITQGPIAEEQRPPVTNPSWGEGASLLCTTLRICSYPKLAPHSSFVLGRDGASKRNNEPWYKSATFVPWIEGEERSSQDEERSIGFQRCRIFSPRNPCDQELEATTFFARRIRCCIKPGYSSAPKRKSVCQRAVDKTGKESSCRTGMVAVPFEGHASICCPATVKHKEESHCYKLYDNQCSGRYKPMTLEGESICCGADNRIVEAPVRKKKVHMVRKCYVKRVPAPCHFGYTKKYYKTKSVCCGAPFKRPVQEKWSCKVGLSVCSSGYFKKVCKDTSCCCRTWYDGQSRDNIWDEQVFDDVEEPFGEVTDGDQIPVEDLEDTEEERAIGEDCEEEDRCYKPYRVRRCYIRKHPACRPTYIAKYYHSKAVCCSATYQSNSYEKDVFKKSEVKIIQKWACKLKQQHSCSFTHAEKICKGGSCCCRELTADLRSGIADEEILDDNEVEPAEEYELSDDEIDAKENRSSNDCEEGERCYKPHRVRRCYMRKRPTCRPNYVAKYSYSKAVCCSATYQSSSYEKEVFKKSEVKVVQKWACKLKQERTCSSVHIEKFCKGESCCCRELTDDLRSGITDEEILEDTEVEPAEELEVSDDEIAGLEDRDLIDGCTDEERCGHQRPVHKVRQCYRRPRQAFCKFGFIAKSYLGKRVCCSSAYESKSYEKDIIKKVETKVVEKWRCKIRSHTECGGSWAKKMVCREESCCCRHLTEDLREGPDSDELDFEGINVEPVDVGHELLDGALEDIVEDRACTNGERCGKMIQSMLIDQPPMDLFHPMMPIFDFPMGIEVESPEPRALRPCGVACVRLNGRRICLRWCLFSRPTLFYADQPDLDPASVLGGGVASELMKILAEALKVIDVQKLPGVKGEPTKDMDIVKNDMIQKHGGKYQIPLNTEMGTVMLEVANDGKGSINPENIKIFYAGQPDNDLAGLLGSGLINQITKILGEALKMLDMSKLTGPKQDTDQQDSEESRILGGVLGTLTKLLGSALKLLSGGTRDPMKDMVIVKNDMIQKHGGKYQIPLNTEMGTVMLEVANDGKGSINPENIKIFYAGQPDNDLAGLLGSGLVGQITKILGEALKMLDLSKLTGTKQDTEHLDSEESRILGGVVGTLTKLLGTALRLLSGGILDPMKDMAIVKNDMTQIDGRKFKIPLQTQAGTMIGKVENDGKGTVSIDAKFVTSDGSRAIQMTKSHLKALEPHLSSTGGFEIPAVFVGTTVDDTIDKVSLVDSAPDALVKVAEEIDDFGKSDDVTIPLGALIEMESSLVSI</sequence>
<dbReference type="SMART" id="SM00494">
    <property type="entry name" value="ChtBD2"/>
    <property type="match status" value="1"/>
</dbReference>
<comment type="caution">
    <text evidence="3">The sequence shown here is derived from an EMBL/GenBank/DDBJ whole genome shotgun (WGS) entry which is preliminary data.</text>
</comment>
<evidence type="ECO:0000259" key="2">
    <source>
        <dbReference type="PROSITE" id="PS50940"/>
    </source>
</evidence>